<dbReference type="AlphaFoldDB" id="A0AA96LLA9"/>
<dbReference type="PROSITE" id="PS51272">
    <property type="entry name" value="SLH"/>
    <property type="match status" value="1"/>
</dbReference>
<sequence>MPTYFLNVRVKCATASTDVLTWTSSNTSASAQKLGIIDGMSDGSFAPQGNATRAQAATIIYKLFSQS</sequence>
<protein>
    <submittedName>
        <fullName evidence="2">S-layer homology domain-containing protein</fullName>
    </submittedName>
</protein>
<proteinExistence type="predicted"/>
<gene>
    <name evidence="2" type="ORF">MJB10_22530</name>
</gene>
<dbReference type="InterPro" id="IPR001119">
    <property type="entry name" value="SLH_dom"/>
</dbReference>
<dbReference type="EMBL" id="CP130319">
    <property type="protein sequence ID" value="WNR43845.1"/>
    <property type="molecule type" value="Genomic_DNA"/>
</dbReference>
<organism evidence="2 3">
    <name type="scientific">Paenibacillus roseopurpureus</name>
    <dbReference type="NCBI Taxonomy" id="2918901"/>
    <lineage>
        <taxon>Bacteria</taxon>
        <taxon>Bacillati</taxon>
        <taxon>Bacillota</taxon>
        <taxon>Bacilli</taxon>
        <taxon>Bacillales</taxon>
        <taxon>Paenibacillaceae</taxon>
        <taxon>Paenibacillus</taxon>
    </lineage>
</organism>
<evidence type="ECO:0000313" key="2">
    <source>
        <dbReference type="EMBL" id="WNR43845.1"/>
    </source>
</evidence>
<evidence type="ECO:0000259" key="1">
    <source>
        <dbReference type="PROSITE" id="PS51272"/>
    </source>
</evidence>
<accession>A0AA96LLA9</accession>
<keyword evidence="3" id="KW-1185">Reference proteome</keyword>
<name>A0AA96LLA9_9BACL</name>
<dbReference type="Pfam" id="PF00395">
    <property type="entry name" value="SLH"/>
    <property type="match status" value="1"/>
</dbReference>
<evidence type="ECO:0000313" key="3">
    <source>
        <dbReference type="Proteomes" id="UP001304650"/>
    </source>
</evidence>
<reference evidence="2" key="1">
    <citation type="submission" date="2022-02" db="EMBL/GenBank/DDBJ databases">
        <title>Paenibacillus sp. MBLB1832 Whole Genome Shotgun Sequencing.</title>
        <authorList>
            <person name="Hwang C.Y."/>
            <person name="Cho E.-S."/>
            <person name="Seo M.-J."/>
        </authorList>
    </citation>
    <scope>NUCLEOTIDE SEQUENCE</scope>
    <source>
        <strain evidence="2">MBLB1832</strain>
    </source>
</reference>
<dbReference type="Proteomes" id="UP001304650">
    <property type="component" value="Chromosome"/>
</dbReference>
<dbReference type="RefSeq" id="WP_314798722.1">
    <property type="nucleotide sequence ID" value="NZ_CP130319.1"/>
</dbReference>
<dbReference type="KEGG" id="proo:MJB10_22530"/>
<feature type="domain" description="SLH" evidence="1">
    <location>
        <begin position="10"/>
        <end position="67"/>
    </location>
</feature>